<organism evidence="1 2">
    <name type="scientific">Homarus americanus</name>
    <name type="common">American lobster</name>
    <dbReference type="NCBI Taxonomy" id="6706"/>
    <lineage>
        <taxon>Eukaryota</taxon>
        <taxon>Metazoa</taxon>
        <taxon>Ecdysozoa</taxon>
        <taxon>Arthropoda</taxon>
        <taxon>Crustacea</taxon>
        <taxon>Multicrustacea</taxon>
        <taxon>Malacostraca</taxon>
        <taxon>Eumalacostraca</taxon>
        <taxon>Eucarida</taxon>
        <taxon>Decapoda</taxon>
        <taxon>Pleocyemata</taxon>
        <taxon>Astacidea</taxon>
        <taxon>Nephropoidea</taxon>
        <taxon>Nephropidae</taxon>
        <taxon>Homarus</taxon>
    </lineage>
</organism>
<dbReference type="Proteomes" id="UP000747542">
    <property type="component" value="Unassembled WGS sequence"/>
</dbReference>
<keyword evidence="2" id="KW-1185">Reference proteome</keyword>
<evidence type="ECO:0000313" key="2">
    <source>
        <dbReference type="Proteomes" id="UP000747542"/>
    </source>
</evidence>
<gene>
    <name evidence="1" type="ORF">Hamer_G011636</name>
</gene>
<reference evidence="1" key="1">
    <citation type="journal article" date="2021" name="Sci. Adv.">
        <title>The American lobster genome reveals insights on longevity, neural, and immune adaptations.</title>
        <authorList>
            <person name="Polinski J.M."/>
            <person name="Zimin A.V."/>
            <person name="Clark K.F."/>
            <person name="Kohn A.B."/>
            <person name="Sadowski N."/>
            <person name="Timp W."/>
            <person name="Ptitsyn A."/>
            <person name="Khanna P."/>
            <person name="Romanova D.Y."/>
            <person name="Williams P."/>
            <person name="Greenwood S.J."/>
            <person name="Moroz L.L."/>
            <person name="Walt D.R."/>
            <person name="Bodnar A.G."/>
        </authorList>
    </citation>
    <scope>NUCLEOTIDE SEQUENCE</scope>
    <source>
        <strain evidence="1">GMGI-L3</strain>
    </source>
</reference>
<dbReference type="AlphaFoldDB" id="A0A8J5MYA1"/>
<dbReference type="EMBL" id="JAHLQT010018664">
    <property type="protein sequence ID" value="KAG7168950.1"/>
    <property type="molecule type" value="Genomic_DNA"/>
</dbReference>
<name>A0A8J5MYA1_HOMAM</name>
<evidence type="ECO:0000313" key="1">
    <source>
        <dbReference type="EMBL" id="KAG7168950.1"/>
    </source>
</evidence>
<accession>A0A8J5MYA1</accession>
<proteinExistence type="predicted"/>
<comment type="caution">
    <text evidence="1">The sequence shown here is derived from an EMBL/GenBank/DDBJ whole genome shotgun (WGS) entry which is preliminary data.</text>
</comment>
<protein>
    <submittedName>
        <fullName evidence="1">Uncharacterized protein</fullName>
    </submittedName>
</protein>
<sequence>MVDKTILMIIMGRTMWGWILDKWHTLTTESSSDPCTAVTITAQRPEENVVLGDPPRTFLHASVGSSVVLALNIKCLCGPTARCFLEVVKVKHIFATVTAP</sequence>